<evidence type="ECO:0000259" key="6">
    <source>
        <dbReference type="PROSITE" id="PS50011"/>
    </source>
</evidence>
<dbReference type="HOGENOM" id="CLU_000288_81_1_1"/>
<dbReference type="InterPro" id="IPR051175">
    <property type="entry name" value="CLK_kinases"/>
</dbReference>
<keyword evidence="5" id="KW-0067">ATP-binding</keyword>
<dbReference type="PANTHER" id="PTHR45646:SF11">
    <property type="entry name" value="SERINE_THREONINE-PROTEIN KINASE DOA"/>
    <property type="match status" value="1"/>
</dbReference>
<evidence type="ECO:0000256" key="1">
    <source>
        <dbReference type="ARBA" id="ARBA00022527"/>
    </source>
</evidence>
<evidence type="ECO:0000256" key="4">
    <source>
        <dbReference type="ARBA" id="ARBA00022777"/>
    </source>
</evidence>
<dbReference type="GO" id="GO:0005524">
    <property type="term" value="F:ATP binding"/>
    <property type="evidence" value="ECO:0007669"/>
    <property type="project" value="UniProtKB-KW"/>
</dbReference>
<sequence>MSHLRRLAFLPYRGVLCSPSENRSGTYHPTQVLQLLNKNLLTRKLILTIIRPPSIRQSLENNNADHAWHEKDIESHITQQNPEHRGRIILRTCLEDFEVTGPAGKSASLIASFLCPLRRPISTTSFLLGLIIFTQIAKLSIPLGNILMSFENENILTSFIQRKEAMQFKVDAQSGRTIYRCHKDFGALDGREIKHMIPKIADFGLATRLDKPSTQDGMVGEKLGSYPIQPDHYRAPEVIRLWLGYQSRDLELWCTAKPLFRYLFVIDHRLWHCANYSFGKLWNILGSKELFQQIYDTSGQYDAKSHLAEMIALLGPPPRELLAKLNAISGRNWPQLVTTDTGELCNNAQEFFDGPFFNADIEFRHNEMVPRRDLEDTIPFLEKKEQNAFLSFLRQMPTWLPEKRKTARELMDHPFLTLGDSSPAELLD</sequence>
<dbReference type="InterPro" id="IPR011009">
    <property type="entry name" value="Kinase-like_dom_sf"/>
</dbReference>
<comment type="caution">
    <text evidence="7">The sequence shown here is derived from an EMBL/GenBank/DDBJ whole genome shotgun (WGS) entry which is preliminary data.</text>
</comment>
<dbReference type="AlphaFoldDB" id="A0A093VP28"/>
<dbReference type="GO" id="GO:0005634">
    <property type="term" value="C:nucleus"/>
    <property type="evidence" value="ECO:0007669"/>
    <property type="project" value="TreeGrafter"/>
</dbReference>
<reference evidence="7" key="2">
    <citation type="journal article" date="2014" name="PLoS Genet.">
        <title>Signature gene expression reveals novel clues to the molecular mechanisms of dimorphic transition in Penicillium marneffei.</title>
        <authorList>
            <person name="Yang E."/>
            <person name="Wang G."/>
            <person name="Cai J."/>
            <person name="Woo P.C."/>
            <person name="Lau S.K."/>
            <person name="Yuen K.-Y."/>
            <person name="Chow W.-N."/>
            <person name="Lin X."/>
        </authorList>
    </citation>
    <scope>NUCLEOTIDE SEQUENCE</scope>
    <source>
        <strain evidence="7">PM1</strain>
    </source>
</reference>
<keyword evidence="2" id="KW-0808">Transferase</keyword>
<name>A0A093VP28_TALMA</name>
<dbReference type="PROSITE" id="PS50011">
    <property type="entry name" value="PROTEIN_KINASE_DOM"/>
    <property type="match status" value="1"/>
</dbReference>
<dbReference type="InterPro" id="IPR000719">
    <property type="entry name" value="Prot_kinase_dom"/>
</dbReference>
<organism evidence="7">
    <name type="scientific">Talaromyces marneffei PM1</name>
    <dbReference type="NCBI Taxonomy" id="1077442"/>
    <lineage>
        <taxon>Eukaryota</taxon>
        <taxon>Fungi</taxon>
        <taxon>Dikarya</taxon>
        <taxon>Ascomycota</taxon>
        <taxon>Pezizomycotina</taxon>
        <taxon>Eurotiomycetes</taxon>
        <taxon>Eurotiomycetidae</taxon>
        <taxon>Eurotiales</taxon>
        <taxon>Trichocomaceae</taxon>
        <taxon>Talaromyces</taxon>
        <taxon>Talaromyces sect. Talaromyces</taxon>
    </lineage>
</organism>
<feature type="domain" description="Protein kinase" evidence="6">
    <location>
        <begin position="1"/>
        <end position="416"/>
    </location>
</feature>
<keyword evidence="3" id="KW-0547">Nucleotide-binding</keyword>
<keyword evidence="4 7" id="KW-0418">Kinase</keyword>
<protein>
    <submittedName>
        <fullName evidence="7">Serine/threonine-protein kinase KDX1</fullName>
    </submittedName>
</protein>
<evidence type="ECO:0000313" key="7">
    <source>
        <dbReference type="EMBL" id="KFX51764.1"/>
    </source>
</evidence>
<dbReference type="GO" id="GO:0004674">
    <property type="term" value="F:protein serine/threonine kinase activity"/>
    <property type="evidence" value="ECO:0007669"/>
    <property type="project" value="UniProtKB-KW"/>
</dbReference>
<evidence type="ECO:0000256" key="3">
    <source>
        <dbReference type="ARBA" id="ARBA00022741"/>
    </source>
</evidence>
<dbReference type="PANTHER" id="PTHR45646">
    <property type="entry name" value="SERINE/THREONINE-PROTEIN KINASE DOA-RELATED"/>
    <property type="match status" value="1"/>
</dbReference>
<dbReference type="EMBL" id="JPOX01000004">
    <property type="protein sequence ID" value="KFX51762.1"/>
    <property type="molecule type" value="Genomic_DNA"/>
</dbReference>
<keyword evidence="1" id="KW-0723">Serine/threonine-protein kinase</keyword>
<dbReference type="Gene3D" id="1.10.510.10">
    <property type="entry name" value="Transferase(Phosphotransferase) domain 1"/>
    <property type="match status" value="1"/>
</dbReference>
<reference key="1">
    <citation type="journal article" date="2014" name="PLoS Genet.">
        <title>Signature Gene Expression Reveals Novel Clues to the Molecular Mechanisms of Dimorphic Transition in Penicillium marneffei.</title>
        <authorList>
            <person name="Yang E."/>
            <person name="Wang G."/>
            <person name="Cai J."/>
            <person name="Woo P.C."/>
            <person name="Lau S.K."/>
            <person name="Yuen K.-Y."/>
            <person name="Chow W.-N."/>
            <person name="Lin X."/>
        </authorList>
    </citation>
    <scope>NUCLEOTIDE SEQUENCE [LARGE SCALE GENOMIC DNA]</scope>
    <source>
        <strain>PM1</strain>
    </source>
</reference>
<proteinExistence type="predicted"/>
<dbReference type="eggNOG" id="KOG1290">
    <property type="taxonomic scope" value="Eukaryota"/>
</dbReference>
<gene>
    <name evidence="7" type="ORF">GQ26_0041650</name>
</gene>
<dbReference type="EMBL" id="JPOX01000004">
    <property type="protein sequence ID" value="KFX51764.1"/>
    <property type="molecule type" value="Genomic_DNA"/>
</dbReference>
<evidence type="ECO:0000256" key="2">
    <source>
        <dbReference type="ARBA" id="ARBA00022679"/>
    </source>
</evidence>
<dbReference type="SUPFAM" id="SSF56112">
    <property type="entry name" value="Protein kinase-like (PK-like)"/>
    <property type="match status" value="1"/>
</dbReference>
<accession>A0A093VP28</accession>
<dbReference type="GO" id="GO:0043484">
    <property type="term" value="P:regulation of RNA splicing"/>
    <property type="evidence" value="ECO:0007669"/>
    <property type="project" value="TreeGrafter"/>
</dbReference>
<evidence type="ECO:0000256" key="5">
    <source>
        <dbReference type="ARBA" id="ARBA00022840"/>
    </source>
</evidence>